<feature type="compositionally biased region" description="Low complexity" evidence="1">
    <location>
        <begin position="443"/>
        <end position="458"/>
    </location>
</feature>
<feature type="compositionally biased region" description="Polar residues" evidence="1">
    <location>
        <begin position="232"/>
        <end position="245"/>
    </location>
</feature>
<evidence type="ECO:0000313" key="3">
    <source>
        <dbReference type="Proteomes" id="UP000222788"/>
    </source>
</evidence>
<accession>A0A2C5WVU8</accession>
<name>A0A2C5WVU8_9PEZI</name>
<feature type="region of interest" description="Disordered" evidence="1">
    <location>
        <begin position="1"/>
        <end position="40"/>
    </location>
</feature>
<feature type="compositionally biased region" description="Polar residues" evidence="1">
    <location>
        <begin position="201"/>
        <end position="210"/>
    </location>
</feature>
<feature type="region of interest" description="Disordered" evidence="1">
    <location>
        <begin position="572"/>
        <end position="594"/>
    </location>
</feature>
<feature type="compositionally biased region" description="Polar residues" evidence="1">
    <location>
        <begin position="366"/>
        <end position="379"/>
    </location>
</feature>
<feature type="compositionally biased region" description="Polar residues" evidence="1">
    <location>
        <begin position="756"/>
        <end position="765"/>
    </location>
</feature>
<feature type="compositionally biased region" description="Polar residues" evidence="1">
    <location>
        <begin position="860"/>
        <end position="896"/>
    </location>
</feature>
<feature type="compositionally biased region" description="Low complexity" evidence="1">
    <location>
        <begin position="775"/>
        <end position="785"/>
    </location>
</feature>
<comment type="caution">
    <text evidence="2">The sequence shown here is derived from an EMBL/GenBank/DDBJ whole genome shotgun (WGS) entry which is preliminary data.</text>
</comment>
<feature type="compositionally biased region" description="Basic and acidic residues" evidence="1">
    <location>
        <begin position="720"/>
        <end position="729"/>
    </location>
</feature>
<sequence>MNRFRTKRKGKDKELPTMSLPKVSSEEPMPSPSGFKLFGKGKKSIEEPKVEELDLDNALPSQDDFRTSLLMTGLSARFSMLREQDDPNTKIGKASDDSVLFSNRASRGMDFMLGGGLGDIAEVESIRSQQFARMGEYQSSDDGESIMNRGKPVDGNNLFGGRQKIYKISPSGTMGKALYEDDVSMSAFQRWKIQEKERLMQEQTDSQYDTLVTEPEEQRPPSPPSFVRKRSVNSPTLSSNTMSSIPSLTMSTSTTAASLLSESPTDVQTTTSAPPAPSVSHTQSQPESQSQAQPQAQSTAEKSVARTRRLYEQSLNQELHDHQNSSLNRMDTLARRFGPRTTEHPIGNMLIDRGVGPDRRLLAKSSAPNLKARSTSGSSVHPPLDNTKSDELKPPFGAVPPLSPPMSDAGEVKATKPGQTYDESRYAQRQLQLKQGRFTPAQSETGSIRSSSHSESTTADGTDGIMRRIPPAGRVPGKLDPNRLTFLEADEPEFDRTRSPSVASTAPSRRSFVDHSDHPALRDNPPLPSMPLVVNTAANRFDPISPISEASANTPGGSGLSGMVRAHLRNDSSVSSVYDDEPSNEPLAQVSPLAEEPIENFVSGTATPQTTTDEFANQLADRARIVREKLNSLNMDGDGSRPASPSIRKDVASRTSKGSLRERKSIKMLNISNPISATPSPSRFNFEEAETALPSPAIDHRSSEDEGPSLHPGLKQFRQARREMQRHLQSEPQSPGRTRNPSRPPVSYYPRDSGEMGQSISSRASSDIERDRSNSDASSSSRMARPTMRSAGSYTNGGRPQVPPPQGMYGSRANSPGDHSTAMTTHGRIGEVTPATPASPLRLDESMRRRVSKKEISEPTFVSSSSRVPTVTLPEGQSRSRSTSGSNNKLRIQTLSPAAPPLPPINPRRRNMMGGIMGRKEEEPMITPYFPPTPMSPEYPSNSREPVDEFRTMPGGLPGGMF</sequence>
<feature type="compositionally biased region" description="Polar residues" evidence="1">
    <location>
        <begin position="499"/>
        <end position="508"/>
    </location>
</feature>
<dbReference type="Proteomes" id="UP000222788">
    <property type="component" value="Unassembled WGS sequence"/>
</dbReference>
<feature type="region of interest" description="Disordered" evidence="1">
    <location>
        <begin position="198"/>
        <end position="532"/>
    </location>
</feature>
<feature type="compositionally biased region" description="Polar residues" evidence="1">
    <location>
        <begin position="670"/>
        <end position="683"/>
    </location>
</feature>
<feature type="region of interest" description="Disordered" evidence="1">
    <location>
        <begin position="924"/>
        <end position="962"/>
    </location>
</feature>
<keyword evidence="3" id="KW-1185">Reference proteome</keyword>
<evidence type="ECO:0000256" key="1">
    <source>
        <dbReference type="SAM" id="MobiDB-lite"/>
    </source>
</evidence>
<feature type="compositionally biased region" description="Polar residues" evidence="1">
    <location>
        <begin position="730"/>
        <end position="741"/>
    </location>
</feature>
<evidence type="ECO:0000313" key="2">
    <source>
        <dbReference type="EMBL" id="PHH49913.1"/>
    </source>
</evidence>
<proteinExistence type="predicted"/>
<feature type="compositionally biased region" description="Low complexity" evidence="1">
    <location>
        <begin position="282"/>
        <end position="301"/>
    </location>
</feature>
<organism evidence="2 3">
    <name type="scientific">Ceratocystis fimbriata CBS 114723</name>
    <dbReference type="NCBI Taxonomy" id="1035309"/>
    <lineage>
        <taxon>Eukaryota</taxon>
        <taxon>Fungi</taxon>
        <taxon>Dikarya</taxon>
        <taxon>Ascomycota</taxon>
        <taxon>Pezizomycotina</taxon>
        <taxon>Sordariomycetes</taxon>
        <taxon>Hypocreomycetidae</taxon>
        <taxon>Microascales</taxon>
        <taxon>Ceratocystidaceae</taxon>
        <taxon>Ceratocystis</taxon>
    </lineage>
</organism>
<dbReference type="EMBL" id="APWK03000161">
    <property type="protein sequence ID" value="PHH49913.1"/>
    <property type="molecule type" value="Genomic_DNA"/>
</dbReference>
<feature type="compositionally biased region" description="Basic and acidic residues" evidence="1">
    <location>
        <begin position="842"/>
        <end position="857"/>
    </location>
</feature>
<reference evidence="2 3" key="2">
    <citation type="journal article" date="2013" name="IMA Fungus">
        <title>IMA Genome-F 1: Ceratocystis fimbriata: Draft nuclear genome sequence for the plant pathogen, Ceratocystis fimbriata.</title>
        <authorList>
            <person name="Wilken P.M."/>
            <person name="Steenkamp E.T."/>
            <person name="Wingfield M.J."/>
            <person name="de Beer Z.W."/>
            <person name="Wingfield B.D."/>
        </authorList>
    </citation>
    <scope>NUCLEOTIDE SEQUENCE [LARGE SCALE GENOMIC DNA]</scope>
    <source>
        <strain evidence="2 3">CBS 114723</strain>
    </source>
</reference>
<feature type="compositionally biased region" description="Low complexity" evidence="1">
    <location>
        <begin position="246"/>
        <end position="265"/>
    </location>
</feature>
<reference evidence="2 3" key="1">
    <citation type="journal article" date="2013" name="Fungal Biol.">
        <title>Analysis of microsatellite markers in the genome of the plant pathogen Ceratocystis fimbriata.</title>
        <authorList>
            <person name="Simpson M.C."/>
            <person name="Wilken P.M."/>
            <person name="Coetzee M.P."/>
            <person name="Wingfield M.J."/>
            <person name="Wingfield B.D."/>
        </authorList>
    </citation>
    <scope>NUCLEOTIDE SEQUENCE [LARGE SCALE GENOMIC DNA]</scope>
    <source>
        <strain evidence="2 3">CBS 114723</strain>
    </source>
</reference>
<dbReference type="AlphaFoldDB" id="A0A2C5WVU8"/>
<feature type="compositionally biased region" description="Basic residues" evidence="1">
    <location>
        <begin position="1"/>
        <end position="10"/>
    </location>
</feature>
<feature type="compositionally biased region" description="Basic and acidic residues" evidence="1">
    <location>
        <begin position="511"/>
        <end position="521"/>
    </location>
</feature>
<gene>
    <name evidence="2" type="ORF">CFIMG_002980RAa</name>
</gene>
<dbReference type="OrthoDB" id="5335210at2759"/>
<feature type="region of interest" description="Disordered" evidence="1">
    <location>
        <begin position="631"/>
        <end position="912"/>
    </location>
</feature>
<protein>
    <submittedName>
        <fullName evidence="2">Uncharacterized protein</fullName>
    </submittedName>
</protein>
<dbReference type="STRING" id="1035309.A0A2C5WVU8"/>
<feature type="compositionally biased region" description="Polar residues" evidence="1">
    <location>
        <begin position="812"/>
        <end position="824"/>
    </location>
</feature>